<dbReference type="AlphaFoldDB" id="A0A238EYU7"/>
<evidence type="ECO:0000256" key="1">
    <source>
        <dbReference type="SAM" id="MobiDB-lite"/>
    </source>
</evidence>
<organism evidence="3 4">
    <name type="scientific">Microbotryum intermedium</name>
    <dbReference type="NCBI Taxonomy" id="269621"/>
    <lineage>
        <taxon>Eukaryota</taxon>
        <taxon>Fungi</taxon>
        <taxon>Dikarya</taxon>
        <taxon>Basidiomycota</taxon>
        <taxon>Pucciniomycotina</taxon>
        <taxon>Microbotryomycetes</taxon>
        <taxon>Microbotryales</taxon>
        <taxon>Microbotryaceae</taxon>
        <taxon>Microbotryum</taxon>
    </lineage>
</organism>
<feature type="domain" description="Serine aminopeptidase S33" evidence="2">
    <location>
        <begin position="33"/>
        <end position="130"/>
    </location>
</feature>
<dbReference type="PANTHER" id="PTHR42886">
    <property type="entry name" value="RE40534P-RELATED"/>
    <property type="match status" value="1"/>
</dbReference>
<dbReference type="Gene3D" id="3.40.50.1820">
    <property type="entry name" value="alpha/beta hydrolase"/>
    <property type="match status" value="1"/>
</dbReference>
<name>A0A238EYU7_9BASI</name>
<dbReference type="InterPro" id="IPR022742">
    <property type="entry name" value="Hydrolase_4"/>
</dbReference>
<dbReference type="Pfam" id="PF12146">
    <property type="entry name" value="Hydrolase_4"/>
    <property type="match status" value="1"/>
</dbReference>
<dbReference type="OrthoDB" id="9988524at2759"/>
<proteinExistence type="predicted"/>
<dbReference type="STRING" id="269621.A0A238EYU7"/>
<dbReference type="EMBL" id="FMSP01000001">
    <property type="protein sequence ID" value="SCV67010.1"/>
    <property type="molecule type" value="Genomic_DNA"/>
</dbReference>
<dbReference type="Proteomes" id="UP000198372">
    <property type="component" value="Unassembled WGS sequence"/>
</dbReference>
<reference evidence="4" key="1">
    <citation type="submission" date="2016-09" db="EMBL/GenBank/DDBJ databases">
        <authorList>
            <person name="Jeantristanb JTB J.-T."/>
            <person name="Ricardo R."/>
        </authorList>
    </citation>
    <scope>NUCLEOTIDE SEQUENCE [LARGE SCALE GENOMIC DNA]</scope>
</reference>
<accession>A0A238EYU7</accession>
<gene>
    <name evidence="3" type="ORF">BQ2448_5656</name>
</gene>
<feature type="compositionally biased region" description="Low complexity" evidence="1">
    <location>
        <begin position="304"/>
        <end position="315"/>
    </location>
</feature>
<evidence type="ECO:0000313" key="4">
    <source>
        <dbReference type="Proteomes" id="UP000198372"/>
    </source>
</evidence>
<feature type="region of interest" description="Disordered" evidence="1">
    <location>
        <begin position="302"/>
        <end position="323"/>
    </location>
</feature>
<dbReference type="PANTHER" id="PTHR42886:SF53">
    <property type="entry name" value="ALPHA_BETA-HYDROLASES SUPERFAMILY PROTEIN"/>
    <property type="match status" value="1"/>
</dbReference>
<protein>
    <submittedName>
        <fullName evidence="3">BQ2448_5656 protein</fullName>
    </submittedName>
</protein>
<keyword evidence="4" id="KW-1185">Reference proteome</keyword>
<dbReference type="SUPFAM" id="SSF53474">
    <property type="entry name" value="alpha/beta-Hydrolases"/>
    <property type="match status" value="1"/>
</dbReference>
<evidence type="ECO:0000259" key="2">
    <source>
        <dbReference type="Pfam" id="PF12146"/>
    </source>
</evidence>
<dbReference type="InterPro" id="IPR029058">
    <property type="entry name" value="AB_hydrolase_fold"/>
</dbReference>
<evidence type="ECO:0000313" key="3">
    <source>
        <dbReference type="EMBL" id="SCV67010.1"/>
    </source>
</evidence>
<sequence length="323" mass="35960">MSQVTIRIPDQGKADLVGILQRANPDESTKGHKLALILHGVMAHKDQVYHRLLVDRLASERGLDSFRYDLRAQGGESEGVWGMANFGDDADDLAVVIAYLEREYGYRIHLIAAHSRGSMLSGYYLSTRPHPHIPLWINISGRYDMSRIMVDKRYGQDFWEKGENIWKVRVRGKEIAQRVTKEDVISFASWDNSYLQSSFPQDVHVLTVHGTADPVVPVKDAYSYHKILSQRSPGTSTLSIVEGISATPPFTPPPWTILTDARTSLDTSLDVLVERSSGETHNYTKPFREPVNSIMSWLEKVDGKGSSSSTSSSTSGGSGKARL</sequence>